<evidence type="ECO:0008006" key="9">
    <source>
        <dbReference type="Google" id="ProtNLM"/>
    </source>
</evidence>
<dbReference type="EMBL" id="JTFC01000005">
    <property type="protein sequence ID" value="RUS58326.1"/>
    <property type="molecule type" value="Genomic_DNA"/>
</dbReference>
<feature type="transmembrane region" description="Helical" evidence="6">
    <location>
        <begin position="368"/>
        <end position="385"/>
    </location>
</feature>
<keyword evidence="8" id="KW-1185">Reference proteome</keyword>
<evidence type="ECO:0000256" key="6">
    <source>
        <dbReference type="SAM" id="Phobius"/>
    </source>
</evidence>
<dbReference type="AlphaFoldDB" id="A0A433RYD0"/>
<dbReference type="OrthoDB" id="3246647at2"/>
<dbReference type="InterPro" id="IPR002797">
    <property type="entry name" value="Polysacc_synth"/>
</dbReference>
<comment type="caution">
    <text evidence="7">The sequence shown here is derived from an EMBL/GenBank/DDBJ whole genome shotgun (WGS) entry which is preliminary data.</text>
</comment>
<dbReference type="Pfam" id="PF01943">
    <property type="entry name" value="Polysacc_synt"/>
    <property type="match status" value="1"/>
</dbReference>
<keyword evidence="4 6" id="KW-1133">Transmembrane helix</keyword>
<sequence>MLKKISWTFTSNLVTAFVKWLMLIMIAKWLTPTDVGVYALALAITSPLALFANMKLRSLYVNAEEANYRAYSIARNIIALISFLGISLLAFFAYHDTWLIIAIVGLSKMLELVSDLMYALAHREQDMARLSKQIVIKQILLTILFIGSLVWSRDLLTAVTVQVVAQFCYLAIETKLFVKRYPFERTISTSLVWSILTLGLPLGITQLVVSFNTFLPRYALEFFSSSEMLGYFSAIAYITVIANILMGAISQNYLHVFKRLHVAGDYTKIQRVLYRNLLVIALMLCVVLTLASLITGKWLLTFIYSVDYAKYAWLLPWICICIFFNALNWNIDTLFVSIGIIKNQMYFALLTSVITIPVTAWFVYEEGIFGAALAMSINSAIHYSIKEIYFRKWLRKKECLHGVAERAS</sequence>
<protein>
    <recommendedName>
        <fullName evidence="9">Polysaccharide biosynthesis protein</fullName>
    </recommendedName>
</protein>
<evidence type="ECO:0000256" key="3">
    <source>
        <dbReference type="ARBA" id="ARBA00022692"/>
    </source>
</evidence>
<evidence type="ECO:0000256" key="5">
    <source>
        <dbReference type="ARBA" id="ARBA00023136"/>
    </source>
</evidence>
<keyword evidence="5 6" id="KW-0472">Membrane</keyword>
<feature type="transmembrane region" description="Helical" evidence="6">
    <location>
        <begin position="229"/>
        <end position="249"/>
    </location>
</feature>
<feature type="transmembrane region" description="Helical" evidence="6">
    <location>
        <begin position="277"/>
        <end position="299"/>
    </location>
</feature>
<keyword evidence="3 6" id="KW-0812">Transmembrane</keyword>
<dbReference type="PANTHER" id="PTHR30250">
    <property type="entry name" value="PST FAMILY PREDICTED COLANIC ACID TRANSPORTER"/>
    <property type="match status" value="1"/>
</dbReference>
<evidence type="ECO:0000256" key="2">
    <source>
        <dbReference type="ARBA" id="ARBA00022475"/>
    </source>
</evidence>
<proteinExistence type="predicted"/>
<keyword evidence="2" id="KW-1003">Cell membrane</keyword>
<feature type="transmembrane region" description="Helical" evidence="6">
    <location>
        <begin position="343"/>
        <end position="362"/>
    </location>
</feature>
<feature type="transmembrane region" description="Helical" evidence="6">
    <location>
        <begin position="35"/>
        <end position="52"/>
    </location>
</feature>
<evidence type="ECO:0000256" key="1">
    <source>
        <dbReference type="ARBA" id="ARBA00004651"/>
    </source>
</evidence>
<evidence type="ECO:0000313" key="8">
    <source>
        <dbReference type="Proteomes" id="UP000288623"/>
    </source>
</evidence>
<reference evidence="7 8" key="1">
    <citation type="submission" date="2014-11" db="EMBL/GenBank/DDBJ databases">
        <title>Genome sequence and analysis of novel Kurthia sp.</title>
        <authorList>
            <person name="Lawson J.N."/>
            <person name="Gonzalez J.E."/>
            <person name="Rinauldi L."/>
            <person name="Xuan Z."/>
            <person name="Firman A."/>
            <person name="Shaddox L."/>
            <person name="Trudeau A."/>
            <person name="Shah S."/>
            <person name="Reiman D."/>
        </authorList>
    </citation>
    <scope>NUCLEOTIDE SEQUENCE [LARGE SCALE GENOMIC DNA]</scope>
    <source>
        <strain evidence="7 8">3B1D</strain>
    </source>
</reference>
<dbReference type="PANTHER" id="PTHR30250:SF11">
    <property type="entry name" value="O-ANTIGEN TRANSPORTER-RELATED"/>
    <property type="match status" value="1"/>
</dbReference>
<feature type="transmembrane region" description="Helical" evidence="6">
    <location>
        <begin position="134"/>
        <end position="152"/>
    </location>
</feature>
<dbReference type="InterPro" id="IPR050833">
    <property type="entry name" value="Poly_Biosynth_Transport"/>
</dbReference>
<feature type="transmembrane region" description="Helical" evidence="6">
    <location>
        <begin position="73"/>
        <end position="92"/>
    </location>
</feature>
<comment type="subcellular location">
    <subcellularLocation>
        <location evidence="1">Cell membrane</location>
        <topology evidence="1">Multi-pass membrane protein</topology>
    </subcellularLocation>
</comment>
<gene>
    <name evidence="7" type="ORF">QI30_01020</name>
</gene>
<feature type="transmembrane region" description="Helical" evidence="6">
    <location>
        <begin position="98"/>
        <end position="122"/>
    </location>
</feature>
<dbReference type="Proteomes" id="UP000288623">
    <property type="component" value="Unassembled WGS sequence"/>
</dbReference>
<dbReference type="GO" id="GO:0005886">
    <property type="term" value="C:plasma membrane"/>
    <property type="evidence" value="ECO:0007669"/>
    <property type="project" value="UniProtKB-SubCell"/>
</dbReference>
<feature type="transmembrane region" description="Helical" evidence="6">
    <location>
        <begin position="190"/>
        <end position="209"/>
    </location>
</feature>
<feature type="transmembrane region" description="Helical" evidence="6">
    <location>
        <begin position="7"/>
        <end position="29"/>
    </location>
</feature>
<organism evidence="7 8">
    <name type="scientific">Candidatus Kurthia intestinigallinarum</name>
    <dbReference type="NCBI Taxonomy" id="1562256"/>
    <lineage>
        <taxon>Bacteria</taxon>
        <taxon>Bacillati</taxon>
        <taxon>Bacillota</taxon>
        <taxon>Bacilli</taxon>
        <taxon>Bacillales</taxon>
        <taxon>Caryophanaceae</taxon>
        <taxon>Kurthia</taxon>
    </lineage>
</organism>
<feature type="transmembrane region" description="Helical" evidence="6">
    <location>
        <begin position="311"/>
        <end position="331"/>
    </location>
</feature>
<evidence type="ECO:0000256" key="4">
    <source>
        <dbReference type="ARBA" id="ARBA00022989"/>
    </source>
</evidence>
<feature type="transmembrane region" description="Helical" evidence="6">
    <location>
        <begin position="158"/>
        <end position="178"/>
    </location>
</feature>
<accession>A0A433RYD0</accession>
<dbReference type="RefSeq" id="WP_158620929.1">
    <property type="nucleotide sequence ID" value="NZ_JTFC01000005.1"/>
</dbReference>
<evidence type="ECO:0000313" key="7">
    <source>
        <dbReference type="EMBL" id="RUS58326.1"/>
    </source>
</evidence>
<name>A0A433RYD0_9BACL</name>